<evidence type="ECO:0000313" key="4">
    <source>
        <dbReference type="Proteomes" id="UP001144323"/>
    </source>
</evidence>
<keyword evidence="2" id="KW-0812">Transmembrane</keyword>
<dbReference type="EMBL" id="BSEC01000002">
    <property type="protein sequence ID" value="GLI95159.1"/>
    <property type="molecule type" value="Genomic_DNA"/>
</dbReference>
<comment type="caution">
    <text evidence="3">The sequence shown here is derived from an EMBL/GenBank/DDBJ whole genome shotgun (WGS) entry which is preliminary data.</text>
</comment>
<dbReference type="Proteomes" id="UP001144323">
    <property type="component" value="Unassembled WGS sequence"/>
</dbReference>
<proteinExistence type="predicted"/>
<evidence type="ECO:0000256" key="2">
    <source>
        <dbReference type="SAM" id="Phobius"/>
    </source>
</evidence>
<feature type="transmembrane region" description="Helical" evidence="2">
    <location>
        <begin position="7"/>
        <end position="25"/>
    </location>
</feature>
<dbReference type="AlphaFoldDB" id="A0A9W6GY83"/>
<name>A0A9W6GY83_9HYPH</name>
<reference evidence="3" key="1">
    <citation type="journal article" date="2023" name="Int. J. Syst. Evol. Microbiol.">
        <title>Methylocystis iwaonis sp. nov., a type II methane-oxidizing bacterium from surface soil of a rice paddy field in Japan, and emended description of the genus Methylocystis (ex Whittenbury et al. 1970) Bowman et al. 1993.</title>
        <authorList>
            <person name="Kaise H."/>
            <person name="Sawadogo J.B."/>
            <person name="Alam M.S."/>
            <person name="Ueno C."/>
            <person name="Dianou D."/>
            <person name="Shinjo R."/>
            <person name="Asakawa S."/>
        </authorList>
    </citation>
    <scope>NUCLEOTIDE SEQUENCE</scope>
    <source>
        <strain evidence="3">LMG27198</strain>
    </source>
</reference>
<protein>
    <recommendedName>
        <fullName evidence="5">Iron reductase</fullName>
    </recommendedName>
</protein>
<keyword evidence="4" id="KW-1185">Reference proteome</keyword>
<organism evidence="3 4">
    <name type="scientific">Methylocystis echinoides</name>
    <dbReference type="NCBI Taxonomy" id="29468"/>
    <lineage>
        <taxon>Bacteria</taxon>
        <taxon>Pseudomonadati</taxon>
        <taxon>Pseudomonadota</taxon>
        <taxon>Alphaproteobacteria</taxon>
        <taxon>Hyphomicrobiales</taxon>
        <taxon>Methylocystaceae</taxon>
        <taxon>Methylocystis</taxon>
    </lineage>
</organism>
<evidence type="ECO:0008006" key="5">
    <source>
        <dbReference type="Google" id="ProtNLM"/>
    </source>
</evidence>
<feature type="coiled-coil region" evidence="1">
    <location>
        <begin position="125"/>
        <end position="152"/>
    </location>
</feature>
<feature type="transmembrane region" description="Helical" evidence="2">
    <location>
        <begin position="103"/>
        <end position="125"/>
    </location>
</feature>
<keyword evidence="1" id="KW-0175">Coiled coil</keyword>
<feature type="transmembrane region" description="Helical" evidence="2">
    <location>
        <begin position="77"/>
        <end position="97"/>
    </location>
</feature>
<sequence length="251" mass="27170">MQERERVVISGLIVLMLILALGFFVHRSTRFAGSLAGGALGVSGALLMLSGSAYALVKRVGPLQKALTGKVSLRTMLAWHVYTGIVGAILALLHTGHKFQSPLGMLLTAAMMLVVFTGYVGRYLFNAVAQELREKREALSKLQAQYDAVSIDLGRRAAPGVATAGLTSRLVAGFFLPSAALEGIGDATAARALRLAEAMADLEYSIKMHDVFKTASSRWLKWHIAVSIVFFVLLGIHVWAGLFYGLRWFHP</sequence>
<evidence type="ECO:0000313" key="3">
    <source>
        <dbReference type="EMBL" id="GLI95159.1"/>
    </source>
</evidence>
<feature type="transmembrane region" description="Helical" evidence="2">
    <location>
        <begin position="222"/>
        <end position="246"/>
    </location>
</feature>
<keyword evidence="2" id="KW-1133">Transmembrane helix</keyword>
<feature type="transmembrane region" description="Helical" evidence="2">
    <location>
        <begin position="31"/>
        <end position="57"/>
    </location>
</feature>
<accession>A0A9W6GY83</accession>
<keyword evidence="2" id="KW-0472">Membrane</keyword>
<evidence type="ECO:0000256" key="1">
    <source>
        <dbReference type="SAM" id="Coils"/>
    </source>
</evidence>
<gene>
    <name evidence="3" type="ORF">LMG27198_41510</name>
</gene>